<feature type="coiled-coil region" evidence="1">
    <location>
        <begin position="1"/>
        <end position="46"/>
    </location>
</feature>
<feature type="coiled-coil region" evidence="1">
    <location>
        <begin position="82"/>
        <end position="112"/>
    </location>
</feature>
<organism evidence="2 3">
    <name type="scientific">Aphanomyces euteiches</name>
    <dbReference type="NCBI Taxonomy" id="100861"/>
    <lineage>
        <taxon>Eukaryota</taxon>
        <taxon>Sar</taxon>
        <taxon>Stramenopiles</taxon>
        <taxon>Oomycota</taxon>
        <taxon>Saprolegniomycetes</taxon>
        <taxon>Saprolegniales</taxon>
        <taxon>Verrucalvaceae</taxon>
        <taxon>Aphanomyces</taxon>
    </lineage>
</organism>
<name>A0A6G0XHJ8_9STRA</name>
<evidence type="ECO:0000313" key="3">
    <source>
        <dbReference type="Proteomes" id="UP000481153"/>
    </source>
</evidence>
<sequence length="258" mass="29171">MGDLEAKIAALEKDAATAASMHAEAIAKLNEEKQELTNQLHAARIALEVAHTDVNDLRTQVSTLVGVIARTEAAFAANETKMISLQVERDELQAQNEQVRQAREAAAAQKALNKRFALPEKEVLEMLRREPYSSRDRVVRIQIFDASTWWNWTLRQLRGDALLSSSSDLATTSCSRLNKVHDMTFRRSQIYTRALDMIVFNGDFHVGSRKVMLIDLEGSPGDSRQGIHYIRLDMPQEYRDQGRSSMMEFKIQMVPALP</sequence>
<comment type="caution">
    <text evidence="2">The sequence shown here is derived from an EMBL/GenBank/DDBJ whole genome shotgun (WGS) entry which is preliminary data.</text>
</comment>
<evidence type="ECO:0000313" key="2">
    <source>
        <dbReference type="EMBL" id="KAF0739742.1"/>
    </source>
</evidence>
<keyword evidence="1" id="KW-0175">Coiled coil</keyword>
<dbReference type="VEuPathDB" id="FungiDB:AeMF1_000669"/>
<dbReference type="Proteomes" id="UP000481153">
    <property type="component" value="Unassembled WGS sequence"/>
</dbReference>
<proteinExistence type="predicted"/>
<gene>
    <name evidence="2" type="ORF">Ae201684_004635</name>
</gene>
<dbReference type="AlphaFoldDB" id="A0A6G0XHJ8"/>
<dbReference type="EMBL" id="VJMJ01000062">
    <property type="protein sequence ID" value="KAF0739742.1"/>
    <property type="molecule type" value="Genomic_DNA"/>
</dbReference>
<reference evidence="2 3" key="1">
    <citation type="submission" date="2019-07" db="EMBL/GenBank/DDBJ databases">
        <title>Genomics analysis of Aphanomyces spp. identifies a new class of oomycete effector associated with host adaptation.</title>
        <authorList>
            <person name="Gaulin E."/>
        </authorList>
    </citation>
    <scope>NUCLEOTIDE SEQUENCE [LARGE SCALE GENOMIC DNA]</scope>
    <source>
        <strain evidence="2 3">ATCC 201684</strain>
    </source>
</reference>
<keyword evidence="3" id="KW-1185">Reference proteome</keyword>
<protein>
    <submittedName>
        <fullName evidence="2">Uncharacterized protein</fullName>
    </submittedName>
</protein>
<evidence type="ECO:0000256" key="1">
    <source>
        <dbReference type="SAM" id="Coils"/>
    </source>
</evidence>
<accession>A0A6G0XHJ8</accession>